<dbReference type="RefSeq" id="WP_064986392.1">
    <property type="nucleotide sequence ID" value="NZ_LZLC01000255.1"/>
</dbReference>
<dbReference type="SUPFAM" id="SSF51395">
    <property type="entry name" value="FMN-linked oxidoreductases"/>
    <property type="match status" value="1"/>
</dbReference>
<dbReference type="GO" id="GO:0010181">
    <property type="term" value="F:FMN binding"/>
    <property type="evidence" value="ECO:0007669"/>
    <property type="project" value="InterPro"/>
</dbReference>
<keyword evidence="5" id="KW-0560">Oxidoreductase</keyword>
<proteinExistence type="predicted"/>
<dbReference type="GO" id="GO:0003959">
    <property type="term" value="F:NADPH dehydrogenase activity"/>
    <property type="evidence" value="ECO:0007669"/>
    <property type="project" value="InterPro"/>
</dbReference>
<evidence type="ECO:0000256" key="5">
    <source>
        <dbReference type="ARBA" id="ARBA00023002"/>
    </source>
</evidence>
<evidence type="ECO:0000256" key="1">
    <source>
        <dbReference type="ARBA" id="ARBA00001917"/>
    </source>
</evidence>
<comment type="cofactor">
    <cofactor evidence="1">
        <name>FMN</name>
        <dbReference type="ChEBI" id="CHEBI:58210"/>
    </cofactor>
</comment>
<organism evidence="7 8">
    <name type="scientific">Mycolicibacterium mucogenicum</name>
    <name type="common">Mycobacterium mucogenicum</name>
    <dbReference type="NCBI Taxonomy" id="56689"/>
    <lineage>
        <taxon>Bacteria</taxon>
        <taxon>Bacillati</taxon>
        <taxon>Actinomycetota</taxon>
        <taxon>Actinomycetes</taxon>
        <taxon>Mycobacteriales</taxon>
        <taxon>Mycobacteriaceae</taxon>
        <taxon>Mycolicibacterium</taxon>
    </lineage>
</organism>
<dbReference type="Proteomes" id="UP000093898">
    <property type="component" value="Unassembled WGS sequence"/>
</dbReference>
<feature type="domain" description="NADH:flavin oxidoreductase/NADH oxidase N-terminal" evidence="6">
    <location>
        <begin position="4"/>
        <end position="347"/>
    </location>
</feature>
<name>A0A1A3GJG0_MYCMU</name>
<evidence type="ECO:0000313" key="8">
    <source>
        <dbReference type="Proteomes" id="UP000093898"/>
    </source>
</evidence>
<dbReference type="AlphaFoldDB" id="A0A1A3GJG0"/>
<dbReference type="InterPro" id="IPR001155">
    <property type="entry name" value="OxRdtase_FMN_N"/>
</dbReference>
<protein>
    <submittedName>
        <fullName evidence="7">Oxidoreductase</fullName>
    </submittedName>
</protein>
<dbReference type="CDD" id="cd02932">
    <property type="entry name" value="OYE_YqiM_FMN"/>
    <property type="match status" value="1"/>
</dbReference>
<dbReference type="PANTHER" id="PTHR43303:SF4">
    <property type="entry name" value="NADPH DEHYDROGENASE C23G7.10C-RELATED"/>
    <property type="match status" value="1"/>
</dbReference>
<sequence length="362" mass="38823">MSTLFTPLTLRDVTFAHRAWMSPMMQFSGVADGPEAGTPTDWHLQHFGSRAVGGVALAMVEATAVDPVGRSSVYDLGLWNDRQIPAFQRLTHFITAQGSVPGIQIVHAGRKASTGRPWPDPNRNAESWTTLGPSAIAFGHHPVPAALDVGDIERIVARFADSARRAASAGFRVLEIHGAHGYLIHQFLSPQSNTRTDDYGGSLDNRMRFALQVAEAVRAAWPQHLPLFFRVSATDWLAGDTDDPRPGWTVEDTVALAVGLKKAGVDLVDVSTGGAVPDARIPVAPGYQVPFAKRVRAEADISTAAVGLITEAEQAEAIASGGEADAVFVARALLRNPNWVRDAAQHLGVTLPHPPQYSRAFA</sequence>
<keyword evidence="3" id="KW-0288">FMN</keyword>
<evidence type="ECO:0000259" key="6">
    <source>
        <dbReference type="Pfam" id="PF00724"/>
    </source>
</evidence>
<dbReference type="GO" id="GO:0050661">
    <property type="term" value="F:NADP binding"/>
    <property type="evidence" value="ECO:0007669"/>
    <property type="project" value="InterPro"/>
</dbReference>
<keyword evidence="2" id="KW-0285">Flavoprotein</keyword>
<dbReference type="OrthoDB" id="3169239at2"/>
<dbReference type="Pfam" id="PF00724">
    <property type="entry name" value="Oxidored_FMN"/>
    <property type="match status" value="1"/>
</dbReference>
<comment type="caution">
    <text evidence="7">The sequence shown here is derived from an EMBL/GenBank/DDBJ whole genome shotgun (WGS) entry which is preliminary data.</text>
</comment>
<reference evidence="7 8" key="1">
    <citation type="submission" date="2016-06" db="EMBL/GenBank/DDBJ databases">
        <authorList>
            <person name="Kjaerup R.B."/>
            <person name="Dalgaard T.S."/>
            <person name="Juul-Madsen H.R."/>
        </authorList>
    </citation>
    <scope>NUCLEOTIDE SEQUENCE [LARGE SCALE GENOMIC DNA]</scope>
    <source>
        <strain evidence="7 8">1127319.6</strain>
    </source>
</reference>
<dbReference type="InterPro" id="IPR044152">
    <property type="entry name" value="YqjM-like"/>
</dbReference>
<gene>
    <name evidence="7" type="ORF">A5630_08500</name>
</gene>
<dbReference type="Gene3D" id="3.20.20.70">
    <property type="entry name" value="Aldolase class I"/>
    <property type="match status" value="1"/>
</dbReference>
<dbReference type="PANTHER" id="PTHR43303">
    <property type="entry name" value="NADPH DEHYDROGENASE C23G7.10C-RELATED"/>
    <property type="match status" value="1"/>
</dbReference>
<evidence type="ECO:0000256" key="4">
    <source>
        <dbReference type="ARBA" id="ARBA00022857"/>
    </source>
</evidence>
<evidence type="ECO:0000313" key="7">
    <source>
        <dbReference type="EMBL" id="OBJ35945.1"/>
    </source>
</evidence>
<evidence type="ECO:0000256" key="2">
    <source>
        <dbReference type="ARBA" id="ARBA00022630"/>
    </source>
</evidence>
<evidence type="ECO:0000256" key="3">
    <source>
        <dbReference type="ARBA" id="ARBA00022643"/>
    </source>
</evidence>
<accession>A0A1A3GJG0</accession>
<dbReference type="InterPro" id="IPR013785">
    <property type="entry name" value="Aldolase_TIM"/>
</dbReference>
<keyword evidence="4" id="KW-0521">NADP</keyword>
<dbReference type="EMBL" id="LZLC01000255">
    <property type="protein sequence ID" value="OBJ35945.1"/>
    <property type="molecule type" value="Genomic_DNA"/>
</dbReference>